<dbReference type="GO" id="GO:0003700">
    <property type="term" value="F:DNA-binding transcription factor activity"/>
    <property type="evidence" value="ECO:0007669"/>
    <property type="project" value="InterPro"/>
</dbReference>
<proteinExistence type="inferred from homology"/>
<dbReference type="InterPro" id="IPR050950">
    <property type="entry name" value="HTH-type_LysR_regulators"/>
</dbReference>
<dbReference type="RefSeq" id="WP_111273604.1">
    <property type="nucleotide sequence ID" value="NZ_QKWW01000124.1"/>
</dbReference>
<dbReference type="InterPro" id="IPR036388">
    <property type="entry name" value="WH-like_DNA-bd_sf"/>
</dbReference>
<dbReference type="PANTHER" id="PTHR30419">
    <property type="entry name" value="HTH-TYPE TRANSCRIPTIONAL REGULATOR YBHD"/>
    <property type="match status" value="1"/>
</dbReference>
<sequence length="300" mass="33621">MNNSQLQLFVKIAETGSFTRAGQEMNMTQPAVSRAISALENELDVSLIIRDRRNGIVLTDVGQRILVIFRRILQQYDKVQQVVAAEKGLEIGTIRIGSFPMSSAHLLPKIIRSIRDRYPQIEFELHEGNIMEIQQWLSSRVIDVALIIATEQEAAELNYETMPLYNEEMLAVFRENETFADQDILHVKKLSGESMIICNGGYEMPIVDLFARAEAELSIGFIVHNVNTCLNMIEQGLGTAILPAISLSWLPPGVRALPTEPKAYRPVELAVPSFSEASPASRLFVETALQLFARPNKRLV</sequence>
<accession>A0A2W6N8W7</accession>
<dbReference type="CDD" id="cd05466">
    <property type="entry name" value="PBP2_LTTR_substrate"/>
    <property type="match status" value="1"/>
</dbReference>
<organism evidence="6 7">
    <name type="scientific">Paenibacillus silvae</name>
    <dbReference type="NCBI Taxonomy" id="1325358"/>
    <lineage>
        <taxon>Bacteria</taxon>
        <taxon>Bacillati</taxon>
        <taxon>Bacillota</taxon>
        <taxon>Bacilli</taxon>
        <taxon>Bacillales</taxon>
        <taxon>Paenibacillaceae</taxon>
        <taxon>Paenibacillus</taxon>
    </lineage>
</organism>
<dbReference type="Gene3D" id="1.10.10.10">
    <property type="entry name" value="Winged helix-like DNA-binding domain superfamily/Winged helix DNA-binding domain"/>
    <property type="match status" value="1"/>
</dbReference>
<keyword evidence="4" id="KW-0804">Transcription</keyword>
<dbReference type="GO" id="GO:0005829">
    <property type="term" value="C:cytosol"/>
    <property type="evidence" value="ECO:0007669"/>
    <property type="project" value="TreeGrafter"/>
</dbReference>
<dbReference type="SUPFAM" id="SSF46785">
    <property type="entry name" value="Winged helix' DNA-binding domain"/>
    <property type="match status" value="1"/>
</dbReference>
<dbReference type="AlphaFoldDB" id="A0A2W6N8W7"/>
<dbReference type="PRINTS" id="PR00039">
    <property type="entry name" value="HTHLYSR"/>
</dbReference>
<dbReference type="PROSITE" id="PS50931">
    <property type="entry name" value="HTH_LYSR"/>
    <property type="match status" value="1"/>
</dbReference>
<dbReference type="Gene3D" id="3.40.190.10">
    <property type="entry name" value="Periplasmic binding protein-like II"/>
    <property type="match status" value="2"/>
</dbReference>
<dbReference type="InterPro" id="IPR036390">
    <property type="entry name" value="WH_DNA-bd_sf"/>
</dbReference>
<dbReference type="Pfam" id="PF03466">
    <property type="entry name" value="LysR_substrate"/>
    <property type="match status" value="1"/>
</dbReference>
<dbReference type="GO" id="GO:0003677">
    <property type="term" value="F:DNA binding"/>
    <property type="evidence" value="ECO:0007669"/>
    <property type="project" value="UniProtKB-KW"/>
</dbReference>
<keyword evidence="3" id="KW-0238">DNA-binding</keyword>
<evidence type="ECO:0000313" key="7">
    <source>
        <dbReference type="Proteomes" id="UP000249204"/>
    </source>
</evidence>
<keyword evidence="2" id="KW-0805">Transcription regulation</keyword>
<protein>
    <submittedName>
        <fullName evidence="6">LysR family transcriptional regulator</fullName>
    </submittedName>
</protein>
<feature type="domain" description="HTH lysR-type" evidence="5">
    <location>
        <begin position="1"/>
        <end position="59"/>
    </location>
</feature>
<comment type="similarity">
    <text evidence="1">Belongs to the LysR transcriptional regulatory family.</text>
</comment>
<comment type="caution">
    <text evidence="6">The sequence shown here is derived from an EMBL/GenBank/DDBJ whole genome shotgun (WGS) entry which is preliminary data.</text>
</comment>
<gene>
    <name evidence="6" type="ORF">DN757_28865</name>
</gene>
<dbReference type="EMBL" id="QKWW01000124">
    <property type="protein sequence ID" value="PZT52151.1"/>
    <property type="molecule type" value="Genomic_DNA"/>
</dbReference>
<evidence type="ECO:0000256" key="3">
    <source>
        <dbReference type="ARBA" id="ARBA00023125"/>
    </source>
</evidence>
<name>A0A2W6N8W7_9BACL</name>
<dbReference type="PANTHER" id="PTHR30419:SF24">
    <property type="entry name" value="HTH-TYPE TRANSCRIPTIONAL REGULATOR CZCR"/>
    <property type="match status" value="1"/>
</dbReference>
<dbReference type="InterPro" id="IPR005119">
    <property type="entry name" value="LysR_subst-bd"/>
</dbReference>
<dbReference type="Pfam" id="PF00126">
    <property type="entry name" value="HTH_1"/>
    <property type="match status" value="1"/>
</dbReference>
<evidence type="ECO:0000256" key="4">
    <source>
        <dbReference type="ARBA" id="ARBA00023163"/>
    </source>
</evidence>
<evidence type="ECO:0000256" key="2">
    <source>
        <dbReference type="ARBA" id="ARBA00023015"/>
    </source>
</evidence>
<evidence type="ECO:0000313" key="6">
    <source>
        <dbReference type="EMBL" id="PZT52151.1"/>
    </source>
</evidence>
<dbReference type="SUPFAM" id="SSF53850">
    <property type="entry name" value="Periplasmic binding protein-like II"/>
    <property type="match status" value="1"/>
</dbReference>
<evidence type="ECO:0000259" key="5">
    <source>
        <dbReference type="PROSITE" id="PS50931"/>
    </source>
</evidence>
<evidence type="ECO:0000256" key="1">
    <source>
        <dbReference type="ARBA" id="ARBA00009437"/>
    </source>
</evidence>
<reference evidence="6 7" key="1">
    <citation type="submission" date="2018-06" db="EMBL/GenBank/DDBJ databases">
        <title>Isolation of heavy metals resistant Paenibacillus silvae NC2 from Gold-Copper mine in ZiJin, China.</title>
        <authorList>
            <person name="Xu J."/>
            <person name="Mazhar H.S."/>
            <person name="Rensing C."/>
        </authorList>
    </citation>
    <scope>NUCLEOTIDE SEQUENCE [LARGE SCALE GENOMIC DNA]</scope>
    <source>
        <strain evidence="6 7">NC2</strain>
    </source>
</reference>
<dbReference type="InterPro" id="IPR000847">
    <property type="entry name" value="LysR_HTH_N"/>
</dbReference>
<dbReference type="Proteomes" id="UP000249204">
    <property type="component" value="Unassembled WGS sequence"/>
</dbReference>
<dbReference type="FunFam" id="1.10.10.10:FF:000001">
    <property type="entry name" value="LysR family transcriptional regulator"/>
    <property type="match status" value="1"/>
</dbReference>